<feature type="binding site" evidence="10">
    <location>
        <position position="367"/>
    </location>
    <ligand>
        <name>ATP</name>
        <dbReference type="ChEBI" id="CHEBI:30616"/>
    </ligand>
</feature>
<dbReference type="GO" id="GO:0004714">
    <property type="term" value="F:transmembrane receptor protein tyrosine kinase activity"/>
    <property type="evidence" value="ECO:0007669"/>
    <property type="project" value="UniProtKB-EC"/>
</dbReference>
<feature type="region of interest" description="Disordered" evidence="11">
    <location>
        <begin position="521"/>
        <end position="546"/>
    </location>
</feature>
<dbReference type="EMBL" id="JAPWTK010000138">
    <property type="protein sequence ID" value="KAJ8948355.1"/>
    <property type="molecule type" value="Genomic_DNA"/>
</dbReference>
<dbReference type="GO" id="GO:0012505">
    <property type="term" value="C:endomembrane system"/>
    <property type="evidence" value="ECO:0007669"/>
    <property type="project" value="UniProtKB-SubCell"/>
</dbReference>
<dbReference type="InterPro" id="IPR017441">
    <property type="entry name" value="Protein_kinase_ATP_BS"/>
</dbReference>
<feature type="compositionally biased region" description="Low complexity" evidence="11">
    <location>
        <begin position="530"/>
        <end position="546"/>
    </location>
</feature>
<dbReference type="GO" id="GO:0048468">
    <property type="term" value="P:cell development"/>
    <property type="evidence" value="ECO:0007669"/>
    <property type="project" value="UniProtKB-ARBA"/>
</dbReference>
<reference evidence="15" key="1">
    <citation type="journal article" date="2023" name="Insect Mol. Biol.">
        <title>Genome sequencing provides insights into the evolution of gene families encoding plant cell wall-degrading enzymes in longhorned beetles.</title>
        <authorList>
            <person name="Shin N.R."/>
            <person name="Okamura Y."/>
            <person name="Kirsch R."/>
            <person name="Pauchet Y."/>
        </authorList>
    </citation>
    <scope>NUCLEOTIDE SEQUENCE</scope>
    <source>
        <strain evidence="15">AMC_N1</strain>
    </source>
</reference>
<dbReference type="InterPro" id="IPR020635">
    <property type="entry name" value="Tyr_kinase_cat_dom"/>
</dbReference>
<dbReference type="InterPro" id="IPR011009">
    <property type="entry name" value="Kinase-like_dom_sf"/>
</dbReference>
<dbReference type="GO" id="GO:0005886">
    <property type="term" value="C:plasma membrane"/>
    <property type="evidence" value="ECO:0007669"/>
    <property type="project" value="TreeGrafter"/>
</dbReference>
<dbReference type="SMART" id="SM00219">
    <property type="entry name" value="TyrKc"/>
    <property type="match status" value="1"/>
</dbReference>
<sequence>MFHSVIFLIVGICKVFAEDLIVTSEPEPIVHGLSASTFLDDNGYIRLNLSWEKINYGAEHVSIYFTNTEECNPINDVENYPLTKHFIIEPSMELEHPADDLIHGCSYNITLKDKRINKTQILTYKVPDCVEDKCRCVDLFESPNKLISIKYVSEGLFMVSWNKSTDANVTVHYIYYQRKDMKNGIRTYIPEANLRYVNDGVEIPLHDLKKDITYTITVVFIDEYNECMYLESLDYTERGSERNLSLLVVCGISVFLTLLLVYIILRCNPKIRKNLKKYAIFLSRSYEEYENQESATPLSEIKCREELNAQYTPLEFVLKMHKYDRYEFPRNKVILRQVIGEGAFGKVYFAKAYEIDGNPGFTMVAVKQLKGNKAHPTRELLDFEGEIETLKRIGSHDNIVRLLGCVTMEKPLMMIMELVPCGSLKQYLLKLRKKVGGQKNARTFFPDNMEEHWLKVNNSKQIEGQINYTKCIFDNTSCSYIVPDGNVPSTPNTPDSAFMKNTAEADGEPARLGTSRFLRVNNNNNQPAQTPRTPSSFTSSRLPSSTETALTNLETETFTPSMEEIKLLDPVLDHTELQQFAFQIANGMAWLEKIPITHRDLAARNILITSDKVLKISDYGMSRPGPYVNQKSKKVPLRWMAIESIEVQKWDNKSDVWSFGVVLWEIGTLAGFPYEQIPDVRILQELRKGRRLERPKICTDELYALMLQCWSEDPGKRPSFPN</sequence>
<protein>
    <recommendedName>
        <fullName evidence="14">Protein kinase domain-containing protein</fullName>
    </recommendedName>
</protein>
<proteinExistence type="predicted"/>
<evidence type="ECO:0000256" key="10">
    <source>
        <dbReference type="PROSITE-ProRule" id="PRU10141"/>
    </source>
</evidence>
<dbReference type="Proteomes" id="UP001162162">
    <property type="component" value="Unassembled WGS sequence"/>
</dbReference>
<dbReference type="InterPro" id="IPR008266">
    <property type="entry name" value="Tyr_kinase_AS"/>
</dbReference>
<feature type="signal peptide" evidence="13">
    <location>
        <begin position="1"/>
        <end position="17"/>
    </location>
</feature>
<dbReference type="SUPFAM" id="SSF56112">
    <property type="entry name" value="Protein kinase-like (PK-like)"/>
    <property type="match status" value="1"/>
</dbReference>
<dbReference type="GO" id="GO:0030182">
    <property type="term" value="P:neuron differentiation"/>
    <property type="evidence" value="ECO:0007669"/>
    <property type="project" value="UniProtKB-ARBA"/>
</dbReference>
<keyword evidence="4 10" id="KW-0547">Nucleotide-binding</keyword>
<evidence type="ECO:0000313" key="15">
    <source>
        <dbReference type="EMBL" id="KAJ8948355.1"/>
    </source>
</evidence>
<comment type="catalytic activity">
    <reaction evidence="9">
        <text>L-tyrosyl-[protein] + ATP = O-phospho-L-tyrosyl-[protein] + ADP + H(+)</text>
        <dbReference type="Rhea" id="RHEA:10596"/>
        <dbReference type="Rhea" id="RHEA-COMP:10136"/>
        <dbReference type="Rhea" id="RHEA-COMP:20101"/>
        <dbReference type="ChEBI" id="CHEBI:15378"/>
        <dbReference type="ChEBI" id="CHEBI:30616"/>
        <dbReference type="ChEBI" id="CHEBI:46858"/>
        <dbReference type="ChEBI" id="CHEBI:61978"/>
        <dbReference type="ChEBI" id="CHEBI:456216"/>
        <dbReference type="EC" id="2.7.10.1"/>
    </reaction>
</comment>
<dbReference type="PROSITE" id="PS00107">
    <property type="entry name" value="PROTEIN_KINASE_ATP"/>
    <property type="match status" value="1"/>
</dbReference>
<evidence type="ECO:0000256" key="3">
    <source>
        <dbReference type="ARBA" id="ARBA00022679"/>
    </source>
</evidence>
<keyword evidence="6 10" id="KW-0067">ATP-binding</keyword>
<dbReference type="GO" id="GO:0043235">
    <property type="term" value="C:receptor complex"/>
    <property type="evidence" value="ECO:0007669"/>
    <property type="project" value="TreeGrafter"/>
</dbReference>
<evidence type="ECO:0000256" key="1">
    <source>
        <dbReference type="ARBA" id="ARBA00004167"/>
    </source>
</evidence>
<keyword evidence="5" id="KW-0418">Kinase</keyword>
<dbReference type="Pfam" id="PF07714">
    <property type="entry name" value="PK_Tyr_Ser-Thr"/>
    <property type="match status" value="1"/>
</dbReference>
<keyword evidence="3" id="KW-0808">Transferase</keyword>
<feature type="chain" id="PRO_5043507876" description="Protein kinase domain-containing protein" evidence="13">
    <location>
        <begin position="18"/>
        <end position="722"/>
    </location>
</feature>
<evidence type="ECO:0000256" key="11">
    <source>
        <dbReference type="SAM" id="MobiDB-lite"/>
    </source>
</evidence>
<dbReference type="GO" id="GO:0005524">
    <property type="term" value="F:ATP binding"/>
    <property type="evidence" value="ECO:0007669"/>
    <property type="project" value="UniProtKB-UniRule"/>
</dbReference>
<evidence type="ECO:0000256" key="5">
    <source>
        <dbReference type="ARBA" id="ARBA00022777"/>
    </source>
</evidence>
<keyword evidence="16" id="KW-1185">Reference proteome</keyword>
<gene>
    <name evidence="15" type="ORF">NQ318_019340</name>
</gene>
<feature type="transmembrane region" description="Helical" evidence="12">
    <location>
        <begin position="244"/>
        <end position="265"/>
    </location>
</feature>
<dbReference type="InterPro" id="IPR001245">
    <property type="entry name" value="Ser-Thr/Tyr_kinase_cat_dom"/>
</dbReference>
<keyword evidence="13" id="KW-0732">Signal</keyword>
<evidence type="ECO:0000256" key="12">
    <source>
        <dbReference type="SAM" id="Phobius"/>
    </source>
</evidence>
<keyword evidence="12" id="KW-0812">Transmembrane</keyword>
<comment type="caution">
    <text evidence="15">The sequence shown here is derived from an EMBL/GenBank/DDBJ whole genome shotgun (WGS) entry which is preliminary data.</text>
</comment>
<dbReference type="GO" id="GO:0050793">
    <property type="term" value="P:regulation of developmental process"/>
    <property type="evidence" value="ECO:0007669"/>
    <property type="project" value="UniProtKB-ARBA"/>
</dbReference>
<evidence type="ECO:0000259" key="14">
    <source>
        <dbReference type="PROSITE" id="PS50011"/>
    </source>
</evidence>
<evidence type="ECO:0000313" key="16">
    <source>
        <dbReference type="Proteomes" id="UP001162162"/>
    </source>
</evidence>
<dbReference type="Gene3D" id="3.30.200.20">
    <property type="entry name" value="Phosphorylase Kinase, domain 1"/>
    <property type="match status" value="1"/>
</dbReference>
<evidence type="ECO:0000256" key="6">
    <source>
        <dbReference type="ARBA" id="ARBA00022840"/>
    </source>
</evidence>
<dbReference type="CDD" id="cd00192">
    <property type="entry name" value="PTKc"/>
    <property type="match status" value="1"/>
</dbReference>
<comment type="subcellular location">
    <subcellularLocation>
        <location evidence="2">Endomembrane system</location>
    </subcellularLocation>
    <subcellularLocation>
        <location evidence="1">Membrane</location>
        <topology evidence="1">Single-pass membrane protein</topology>
    </subcellularLocation>
</comment>
<dbReference type="InterPro" id="IPR000719">
    <property type="entry name" value="Prot_kinase_dom"/>
</dbReference>
<evidence type="ECO:0000256" key="2">
    <source>
        <dbReference type="ARBA" id="ARBA00004308"/>
    </source>
</evidence>
<evidence type="ECO:0000256" key="13">
    <source>
        <dbReference type="SAM" id="SignalP"/>
    </source>
</evidence>
<dbReference type="Gene3D" id="1.10.510.10">
    <property type="entry name" value="Transferase(Phosphotransferase) domain 1"/>
    <property type="match status" value="1"/>
</dbReference>
<dbReference type="PANTHER" id="PTHR24416:SF594">
    <property type="entry name" value="PROTEIN KINASE DOMAIN-CONTAINING PROTEIN"/>
    <property type="match status" value="1"/>
</dbReference>
<dbReference type="InterPro" id="IPR050122">
    <property type="entry name" value="RTK"/>
</dbReference>
<name>A0AAV8YBK7_9CUCU</name>
<keyword evidence="8" id="KW-0829">Tyrosine-protein kinase</keyword>
<evidence type="ECO:0000256" key="8">
    <source>
        <dbReference type="ARBA" id="ARBA00023137"/>
    </source>
</evidence>
<evidence type="ECO:0000256" key="7">
    <source>
        <dbReference type="ARBA" id="ARBA00023136"/>
    </source>
</evidence>
<evidence type="ECO:0000256" key="4">
    <source>
        <dbReference type="ARBA" id="ARBA00022741"/>
    </source>
</evidence>
<keyword evidence="12" id="KW-1133">Transmembrane helix</keyword>
<keyword evidence="7 12" id="KW-0472">Membrane</keyword>
<feature type="region of interest" description="Disordered" evidence="11">
    <location>
        <begin position="489"/>
        <end position="509"/>
    </location>
</feature>
<dbReference type="FunFam" id="1.10.510.10:FF:001512">
    <property type="entry name" value="Receptor tyrosine-protein kinase erbB-2"/>
    <property type="match status" value="1"/>
</dbReference>
<organism evidence="15 16">
    <name type="scientific">Aromia moschata</name>
    <dbReference type="NCBI Taxonomy" id="1265417"/>
    <lineage>
        <taxon>Eukaryota</taxon>
        <taxon>Metazoa</taxon>
        <taxon>Ecdysozoa</taxon>
        <taxon>Arthropoda</taxon>
        <taxon>Hexapoda</taxon>
        <taxon>Insecta</taxon>
        <taxon>Pterygota</taxon>
        <taxon>Neoptera</taxon>
        <taxon>Endopterygota</taxon>
        <taxon>Coleoptera</taxon>
        <taxon>Polyphaga</taxon>
        <taxon>Cucujiformia</taxon>
        <taxon>Chrysomeloidea</taxon>
        <taxon>Cerambycidae</taxon>
        <taxon>Cerambycinae</taxon>
        <taxon>Callichromatini</taxon>
        <taxon>Aromia</taxon>
    </lineage>
</organism>
<dbReference type="AlphaFoldDB" id="A0AAV8YBK7"/>
<dbReference type="PANTHER" id="PTHR24416">
    <property type="entry name" value="TYROSINE-PROTEIN KINASE RECEPTOR"/>
    <property type="match status" value="1"/>
</dbReference>
<dbReference type="GO" id="GO:0051130">
    <property type="term" value="P:positive regulation of cellular component organization"/>
    <property type="evidence" value="ECO:0007669"/>
    <property type="project" value="UniProtKB-ARBA"/>
</dbReference>
<evidence type="ECO:0000256" key="9">
    <source>
        <dbReference type="ARBA" id="ARBA00051243"/>
    </source>
</evidence>
<accession>A0AAV8YBK7</accession>
<dbReference type="GO" id="GO:0007169">
    <property type="term" value="P:cell surface receptor protein tyrosine kinase signaling pathway"/>
    <property type="evidence" value="ECO:0007669"/>
    <property type="project" value="TreeGrafter"/>
</dbReference>
<dbReference type="PROSITE" id="PS00109">
    <property type="entry name" value="PROTEIN_KINASE_TYR"/>
    <property type="match status" value="1"/>
</dbReference>
<dbReference type="PROSITE" id="PS50011">
    <property type="entry name" value="PROTEIN_KINASE_DOM"/>
    <property type="match status" value="1"/>
</dbReference>
<feature type="domain" description="Protein kinase" evidence="14">
    <location>
        <begin position="333"/>
        <end position="722"/>
    </location>
</feature>